<comment type="caution">
    <text evidence="1">The sequence shown here is derived from an EMBL/GenBank/DDBJ whole genome shotgun (WGS) entry which is preliminary data.</text>
</comment>
<accession>A0A9P9IC68</accession>
<dbReference type="EMBL" id="JAGMUU010000038">
    <property type="protein sequence ID" value="KAH7115441.1"/>
    <property type="molecule type" value="Genomic_DNA"/>
</dbReference>
<dbReference type="OrthoDB" id="5031535at2759"/>
<protein>
    <submittedName>
        <fullName evidence="1">Uncharacterized protein</fullName>
    </submittedName>
</protein>
<gene>
    <name evidence="1" type="ORF">B0J13DRAFT_572146</name>
</gene>
<keyword evidence="2" id="KW-1185">Reference proteome</keyword>
<evidence type="ECO:0000313" key="1">
    <source>
        <dbReference type="EMBL" id="KAH7115441.1"/>
    </source>
</evidence>
<dbReference type="Proteomes" id="UP000717696">
    <property type="component" value="Unassembled WGS sequence"/>
</dbReference>
<evidence type="ECO:0000313" key="2">
    <source>
        <dbReference type="Proteomes" id="UP000717696"/>
    </source>
</evidence>
<proteinExistence type="predicted"/>
<organism evidence="1 2">
    <name type="scientific">Dactylonectria estremocensis</name>
    <dbReference type="NCBI Taxonomy" id="1079267"/>
    <lineage>
        <taxon>Eukaryota</taxon>
        <taxon>Fungi</taxon>
        <taxon>Dikarya</taxon>
        <taxon>Ascomycota</taxon>
        <taxon>Pezizomycotina</taxon>
        <taxon>Sordariomycetes</taxon>
        <taxon>Hypocreomycetidae</taxon>
        <taxon>Hypocreales</taxon>
        <taxon>Nectriaceae</taxon>
        <taxon>Dactylonectria</taxon>
    </lineage>
</organism>
<dbReference type="AlphaFoldDB" id="A0A9P9IC68"/>
<sequence length="278" mass="31541">MAQPTEADILAALGRYRAYIAEVNHRAMSTILPAVETAHIDDPDLFESPEEEEEARLDFFDRLINPPENTQPPIERPSDILVHWDLIVSQLSLDGTSVNADPGWRATKRDMYRSAILDGLGRLECPTGQWSLPLDFEILMRHVDSLQGHGWSKLRDETERLIFWVGWGGPGSGTVTHEKIQKRVMTGQAIVHETIGSFNYDIAGGWLTGVGRESRVYVAYTRPTGDESQCWSWRYLVTLGQFGDERFDDIVGVLDWYKHHSELHESEFEVTTAEIFAP</sequence>
<name>A0A9P9IC68_9HYPO</name>
<reference evidence="1" key="1">
    <citation type="journal article" date="2021" name="Nat. Commun.">
        <title>Genetic determinants of endophytism in the Arabidopsis root mycobiome.</title>
        <authorList>
            <person name="Mesny F."/>
            <person name="Miyauchi S."/>
            <person name="Thiergart T."/>
            <person name="Pickel B."/>
            <person name="Atanasova L."/>
            <person name="Karlsson M."/>
            <person name="Huettel B."/>
            <person name="Barry K.W."/>
            <person name="Haridas S."/>
            <person name="Chen C."/>
            <person name="Bauer D."/>
            <person name="Andreopoulos W."/>
            <person name="Pangilinan J."/>
            <person name="LaButti K."/>
            <person name="Riley R."/>
            <person name="Lipzen A."/>
            <person name="Clum A."/>
            <person name="Drula E."/>
            <person name="Henrissat B."/>
            <person name="Kohler A."/>
            <person name="Grigoriev I.V."/>
            <person name="Martin F.M."/>
            <person name="Hacquard S."/>
        </authorList>
    </citation>
    <scope>NUCLEOTIDE SEQUENCE</scope>
    <source>
        <strain evidence="1">MPI-CAGE-AT-0021</strain>
    </source>
</reference>